<keyword evidence="2" id="KW-1185">Reference proteome</keyword>
<evidence type="ECO:0000313" key="2">
    <source>
        <dbReference type="Proteomes" id="UP000219356"/>
    </source>
</evidence>
<sequence length="139" mass="15381">MKYIKFFISVVLGVVLAGCSSSERMIISEKTIQNVSVSKSEGYGGLNEAFLWTAGSLTEMKLFEEMINSARKEEVKTGKPAYDVLLDYGEGESGGERVIHITESDDGRWLLTYDGHQDKTYAATKESSQPVQDLIESVD</sequence>
<evidence type="ECO:0000313" key="1">
    <source>
        <dbReference type="EMBL" id="SNZ10044.1"/>
    </source>
</evidence>
<name>A0A285NKJ4_9BACI</name>
<dbReference type="PROSITE" id="PS51257">
    <property type="entry name" value="PROKAR_LIPOPROTEIN"/>
    <property type="match status" value="1"/>
</dbReference>
<accession>A0A285NKJ4</accession>
<dbReference type="EMBL" id="OBEK01000002">
    <property type="protein sequence ID" value="SNZ10044.1"/>
    <property type="molecule type" value="Genomic_DNA"/>
</dbReference>
<proteinExistence type="predicted"/>
<gene>
    <name evidence="1" type="ORF">SAMN05421503_1499</name>
</gene>
<dbReference type="Proteomes" id="UP000219356">
    <property type="component" value="Unassembled WGS sequence"/>
</dbReference>
<organism evidence="1 2">
    <name type="scientific">Terribacillus aidingensis</name>
    <dbReference type="NCBI Taxonomy" id="586416"/>
    <lineage>
        <taxon>Bacteria</taxon>
        <taxon>Bacillati</taxon>
        <taxon>Bacillota</taxon>
        <taxon>Bacilli</taxon>
        <taxon>Bacillales</taxon>
        <taxon>Bacillaceae</taxon>
        <taxon>Terribacillus</taxon>
    </lineage>
</organism>
<protein>
    <submittedName>
        <fullName evidence="1">Uncharacterized protein</fullName>
    </submittedName>
</protein>
<dbReference type="OrthoDB" id="2928335at2"/>
<dbReference type="RefSeq" id="WP_097040795.1">
    <property type="nucleotide sequence ID" value="NZ_OBEK01000002.1"/>
</dbReference>
<dbReference type="AlphaFoldDB" id="A0A285NKJ4"/>
<reference evidence="2" key="1">
    <citation type="submission" date="2017-09" db="EMBL/GenBank/DDBJ databases">
        <authorList>
            <person name="Varghese N."/>
            <person name="Submissions S."/>
        </authorList>
    </citation>
    <scope>NUCLEOTIDE SEQUENCE [LARGE SCALE GENOMIC DNA]</scope>
    <source>
        <strain evidence="2">CGMCC 1.8913</strain>
    </source>
</reference>